<keyword evidence="6 7" id="KW-0742">SOS response</keyword>
<feature type="domain" description="UvrC family homology region profile" evidence="11">
    <location>
        <begin position="323"/>
        <end position="563"/>
    </location>
</feature>
<dbReference type="RefSeq" id="WP_151682481.1">
    <property type="nucleotide sequence ID" value="NZ_CADEAT010000010.1"/>
</dbReference>
<dbReference type="InterPro" id="IPR001943">
    <property type="entry name" value="UVR_dom"/>
</dbReference>
<proteinExistence type="inferred from homology"/>
<dbReference type="PANTHER" id="PTHR30562:SF1">
    <property type="entry name" value="UVRABC SYSTEM PROTEIN C"/>
    <property type="match status" value="1"/>
</dbReference>
<dbReference type="InterPro" id="IPR038476">
    <property type="entry name" value="UvrC_RNase_H_dom_sf"/>
</dbReference>
<dbReference type="SUPFAM" id="SSF47781">
    <property type="entry name" value="RuvA domain 2-like"/>
    <property type="match status" value="1"/>
</dbReference>
<reference evidence="12" key="1">
    <citation type="submission" date="2022-06" db="EMBL/GenBank/DDBJ databases">
        <title>Complete Genome Sequence of Deoxynivalenol-bioadsorption Ochrobactrum pseudintermedium ASAG-D25.</title>
        <authorList>
            <person name="Wang N."/>
        </authorList>
    </citation>
    <scope>NUCLEOTIDE SEQUENCE</scope>
    <source>
        <strain evidence="12">ASAG-D25</strain>
    </source>
</reference>
<dbReference type="InterPro" id="IPR000305">
    <property type="entry name" value="GIY-YIG_endonuc"/>
</dbReference>
<name>A0ABY5UAL2_9HYPH</name>
<evidence type="ECO:0000256" key="4">
    <source>
        <dbReference type="ARBA" id="ARBA00022881"/>
    </source>
</evidence>
<comment type="function">
    <text evidence="7">The UvrABC repair system catalyzes the recognition and processing of DNA lesions. UvrC both incises the 5' and 3' sides of the lesion. The N-terminal half is responsible for the 3' incision and the C-terminal half is responsible for the 5' incision.</text>
</comment>
<protein>
    <recommendedName>
        <fullName evidence="7">UvrABC system protein C</fullName>
        <shortName evidence="7">Protein UvrC</shortName>
    </recommendedName>
    <alternativeName>
        <fullName evidence="7">Excinuclease ABC subunit C</fullName>
    </alternativeName>
</protein>
<dbReference type="Pfam" id="PF01541">
    <property type="entry name" value="GIY-YIG"/>
    <property type="match status" value="1"/>
</dbReference>
<evidence type="ECO:0000256" key="2">
    <source>
        <dbReference type="ARBA" id="ARBA00022763"/>
    </source>
</evidence>
<dbReference type="PROSITE" id="PS50164">
    <property type="entry name" value="GIY_YIG"/>
    <property type="match status" value="1"/>
</dbReference>
<dbReference type="Gene3D" id="3.30.420.340">
    <property type="entry name" value="UvrC, RNAse H endonuclease domain"/>
    <property type="match status" value="1"/>
</dbReference>
<feature type="domain" description="GIY-YIG" evidence="10">
    <location>
        <begin position="84"/>
        <end position="162"/>
    </location>
</feature>
<dbReference type="InterPro" id="IPR035901">
    <property type="entry name" value="GIY-YIG_endonuc_sf"/>
</dbReference>
<comment type="subcellular location">
    <subcellularLocation>
        <location evidence="7">Cytoplasm</location>
    </subcellularLocation>
</comment>
<dbReference type="SUPFAM" id="SSF46600">
    <property type="entry name" value="C-terminal UvrC-binding domain of UvrB"/>
    <property type="match status" value="1"/>
</dbReference>
<dbReference type="InterPro" id="IPR036876">
    <property type="entry name" value="UVR_dom_sf"/>
</dbReference>
<evidence type="ECO:0000313" key="13">
    <source>
        <dbReference type="Proteomes" id="UP001058739"/>
    </source>
</evidence>
<dbReference type="InterPro" id="IPR050066">
    <property type="entry name" value="UvrABC_protein_C"/>
</dbReference>
<feature type="region of interest" description="Disordered" evidence="8">
    <location>
        <begin position="1"/>
        <end position="62"/>
    </location>
</feature>
<evidence type="ECO:0000259" key="9">
    <source>
        <dbReference type="PROSITE" id="PS50151"/>
    </source>
</evidence>
<dbReference type="Pfam" id="PF22920">
    <property type="entry name" value="UvrC_RNaseH"/>
    <property type="match status" value="1"/>
</dbReference>
<feature type="domain" description="UVR" evidence="9">
    <location>
        <begin position="272"/>
        <end position="307"/>
    </location>
</feature>
<evidence type="ECO:0000259" key="10">
    <source>
        <dbReference type="PROSITE" id="PS50164"/>
    </source>
</evidence>
<keyword evidence="2 7" id="KW-0227">DNA damage</keyword>
<evidence type="ECO:0000259" key="11">
    <source>
        <dbReference type="PROSITE" id="PS50165"/>
    </source>
</evidence>
<dbReference type="SMART" id="SM00278">
    <property type="entry name" value="HhH1"/>
    <property type="match status" value="2"/>
</dbReference>
<dbReference type="Pfam" id="PF08459">
    <property type="entry name" value="UvrC_RNaseH_dom"/>
    <property type="match status" value="1"/>
</dbReference>
<dbReference type="EMBL" id="CP099967">
    <property type="protein sequence ID" value="UWL60379.1"/>
    <property type="molecule type" value="Genomic_DNA"/>
</dbReference>
<dbReference type="SUPFAM" id="SSF82771">
    <property type="entry name" value="GIY-YIG endonuclease"/>
    <property type="match status" value="1"/>
</dbReference>
<evidence type="ECO:0000256" key="1">
    <source>
        <dbReference type="ARBA" id="ARBA00022490"/>
    </source>
</evidence>
<dbReference type="Pfam" id="PF02151">
    <property type="entry name" value="UVR"/>
    <property type="match status" value="1"/>
</dbReference>
<dbReference type="Gene3D" id="3.40.1440.10">
    <property type="entry name" value="GIY-YIG endonuclease"/>
    <property type="match status" value="1"/>
</dbReference>
<dbReference type="Gene3D" id="1.10.150.20">
    <property type="entry name" value="5' to 3' exonuclease, C-terminal subdomain"/>
    <property type="match status" value="1"/>
</dbReference>
<keyword evidence="5 7" id="KW-0234">DNA repair</keyword>
<evidence type="ECO:0000256" key="3">
    <source>
        <dbReference type="ARBA" id="ARBA00022769"/>
    </source>
</evidence>
<dbReference type="Gene3D" id="4.10.860.10">
    <property type="entry name" value="UVR domain"/>
    <property type="match status" value="1"/>
</dbReference>
<evidence type="ECO:0000256" key="8">
    <source>
        <dbReference type="SAM" id="MobiDB-lite"/>
    </source>
</evidence>
<keyword evidence="3 7" id="KW-0228">DNA excision</keyword>
<dbReference type="CDD" id="cd10434">
    <property type="entry name" value="GIY-YIG_UvrC_Cho"/>
    <property type="match status" value="1"/>
</dbReference>
<dbReference type="InterPro" id="IPR003583">
    <property type="entry name" value="Hlx-hairpin-Hlx_DNA-bd_motif"/>
</dbReference>
<dbReference type="PANTHER" id="PTHR30562">
    <property type="entry name" value="UVRC/OXIDOREDUCTASE"/>
    <property type="match status" value="1"/>
</dbReference>
<dbReference type="SMART" id="SM00465">
    <property type="entry name" value="GIYc"/>
    <property type="match status" value="1"/>
</dbReference>
<dbReference type="InterPro" id="IPR010994">
    <property type="entry name" value="RuvA_2-like"/>
</dbReference>
<dbReference type="Proteomes" id="UP001058739">
    <property type="component" value="Chromosome 01"/>
</dbReference>
<evidence type="ECO:0000256" key="5">
    <source>
        <dbReference type="ARBA" id="ARBA00023204"/>
    </source>
</evidence>
<keyword evidence="1 7" id="KW-0963">Cytoplasm</keyword>
<dbReference type="PROSITE" id="PS50151">
    <property type="entry name" value="UVR"/>
    <property type="match status" value="1"/>
</dbReference>
<evidence type="ECO:0000313" key="12">
    <source>
        <dbReference type="EMBL" id="UWL60379.1"/>
    </source>
</evidence>
<gene>
    <name evidence="7 12" type="primary">uvrC</name>
    <name evidence="12" type="ORF">NIK97_00995</name>
</gene>
<evidence type="ECO:0000256" key="7">
    <source>
        <dbReference type="HAMAP-Rule" id="MF_00203"/>
    </source>
</evidence>
<dbReference type="PROSITE" id="PS50165">
    <property type="entry name" value="UVRC"/>
    <property type="match status" value="1"/>
</dbReference>
<dbReference type="NCBIfam" id="NF001824">
    <property type="entry name" value="PRK00558.1-5"/>
    <property type="match status" value="1"/>
</dbReference>
<accession>A0ABY5UAL2</accession>
<organism evidence="12 13">
    <name type="scientific">Brucella pseudintermedia</name>
    <dbReference type="NCBI Taxonomy" id="370111"/>
    <lineage>
        <taxon>Bacteria</taxon>
        <taxon>Pseudomonadati</taxon>
        <taxon>Pseudomonadota</taxon>
        <taxon>Alphaproteobacteria</taxon>
        <taxon>Hyphomicrobiales</taxon>
        <taxon>Brucellaceae</taxon>
        <taxon>Brucella/Ochrobactrum group</taxon>
        <taxon>Brucella</taxon>
    </lineage>
</organism>
<dbReference type="Pfam" id="PF14520">
    <property type="entry name" value="HHH_5"/>
    <property type="match status" value="1"/>
</dbReference>
<dbReference type="HAMAP" id="MF_00203">
    <property type="entry name" value="UvrC"/>
    <property type="match status" value="1"/>
</dbReference>
<comment type="subunit">
    <text evidence="7">Interacts with UvrB in an incision complex.</text>
</comment>
<dbReference type="InterPro" id="IPR004791">
    <property type="entry name" value="UvrC"/>
</dbReference>
<dbReference type="InterPro" id="IPR047296">
    <property type="entry name" value="GIY-YIG_UvrC_Cho"/>
</dbReference>
<feature type="compositionally biased region" description="Acidic residues" evidence="8">
    <location>
        <begin position="31"/>
        <end position="43"/>
    </location>
</feature>
<dbReference type="InterPro" id="IPR001162">
    <property type="entry name" value="UvrC_RNase_H_dom"/>
</dbReference>
<keyword evidence="13" id="KW-1185">Reference proteome</keyword>
<comment type="similarity">
    <text evidence="7">Belongs to the UvrC family.</text>
</comment>
<keyword evidence="4 7" id="KW-0267">Excision nuclease</keyword>
<dbReference type="NCBIfam" id="TIGR00194">
    <property type="entry name" value="uvrC"/>
    <property type="match status" value="1"/>
</dbReference>
<sequence>MTGNRKNNEDAVANLPPDDEQDVAGFIIGDAETEEEDESDDVVEASAPPSAADSIQWDSSDGLPDIEGLSGQDIINAFVKRLPNNPGVYRMFNSDGDVLYVGKARNLKKRVSNYARGIGHSNRITRMIRETVTMEFVVTRTETEALLLEANLIKRLRPRFNVLMRDDKSFPYILLTGDHRAPGIFKHRGARSRKGDYFGPFASAGAVGRTINALQRAFLLRTCTDSVFETRTRPCLLYQIKRCSGPCTHEISDADYAELVSEAKAFLSGKSQSVKDHLAAAMQAASADLDFEHAAVYRDRLAALSHVQSHQGINPQTVEEADVFAIHQEGGMTCIQVFFFRTGQNWGNRAYFPKADSSLGPAEVLGAFLSQFYDDKPCPRLVLLSETVEEQSLIAEALSTRAGHKVQVNVPQRGEKKDLVDHALTNAREALGRRLAETSSQARLLQGMAETFGLSQPPRRIEVYDNSHIMGTNAVGGMIVAGPEGFVKNQYRKFNIRSTDITPGDDFGMMREVIERRFSRLVKEHGAPEEQTNAEATDAFPAWPDVILIDGGQGQVGAVRQILGELGISHLVNAIGIAKGVDREAGRERFFVEGKQPFTLPPRDPVLYFIQRLRDEAHRFAIGTHRARRKKEMVKNPLDEIAGIGPSRKRALLHHFGTAKAVSRAAVEDLMQIDGISEAMARTIHDHFRDR</sequence>
<evidence type="ECO:0000256" key="6">
    <source>
        <dbReference type="ARBA" id="ARBA00023236"/>
    </source>
</evidence>